<evidence type="ECO:0000256" key="6">
    <source>
        <dbReference type="ARBA" id="ARBA00022777"/>
    </source>
</evidence>
<evidence type="ECO:0000256" key="2">
    <source>
        <dbReference type="ARBA" id="ARBA00008420"/>
    </source>
</evidence>
<dbReference type="InterPro" id="IPR006001">
    <property type="entry name" value="Therm_gnt_kin"/>
</dbReference>
<dbReference type="KEGG" id="rain:Rai3103_07260"/>
<keyword evidence="4 10" id="KW-0808">Transferase</keyword>
<evidence type="ECO:0000313" key="12">
    <source>
        <dbReference type="Proteomes" id="UP000386847"/>
    </source>
</evidence>
<keyword evidence="7 10" id="KW-0067">ATP-binding</keyword>
<evidence type="ECO:0000256" key="5">
    <source>
        <dbReference type="ARBA" id="ARBA00022741"/>
    </source>
</evidence>
<organism evidence="11 12">
    <name type="scientific">Raineyella fluvialis</name>
    <dbReference type="NCBI Taxonomy" id="2662261"/>
    <lineage>
        <taxon>Bacteria</taxon>
        <taxon>Bacillati</taxon>
        <taxon>Actinomycetota</taxon>
        <taxon>Actinomycetes</taxon>
        <taxon>Propionibacteriales</taxon>
        <taxon>Propionibacteriaceae</taxon>
        <taxon>Raineyella</taxon>
    </lineage>
</organism>
<dbReference type="InterPro" id="IPR031322">
    <property type="entry name" value="Shikimate/glucono_kinase"/>
</dbReference>
<comment type="catalytic activity">
    <reaction evidence="9 10">
        <text>D-gluconate + ATP = 6-phospho-D-gluconate + ADP + H(+)</text>
        <dbReference type="Rhea" id="RHEA:19433"/>
        <dbReference type="ChEBI" id="CHEBI:15378"/>
        <dbReference type="ChEBI" id="CHEBI:18391"/>
        <dbReference type="ChEBI" id="CHEBI:30616"/>
        <dbReference type="ChEBI" id="CHEBI:58759"/>
        <dbReference type="ChEBI" id="CHEBI:456216"/>
        <dbReference type="EC" id="2.7.1.12"/>
    </reaction>
</comment>
<keyword evidence="5 10" id="KW-0547">Nucleotide-binding</keyword>
<dbReference type="GO" id="GO:0019521">
    <property type="term" value="P:D-gluconate metabolic process"/>
    <property type="evidence" value="ECO:0007669"/>
    <property type="project" value="UniProtKB-KW"/>
</dbReference>
<evidence type="ECO:0000256" key="4">
    <source>
        <dbReference type="ARBA" id="ARBA00022679"/>
    </source>
</evidence>
<dbReference type="Pfam" id="PF01202">
    <property type="entry name" value="SKI"/>
    <property type="match status" value="1"/>
</dbReference>
<dbReference type="Proteomes" id="UP000386847">
    <property type="component" value="Chromosome"/>
</dbReference>
<dbReference type="EMBL" id="CP045725">
    <property type="protein sequence ID" value="QGF25129.1"/>
    <property type="molecule type" value="Genomic_DNA"/>
</dbReference>
<evidence type="ECO:0000256" key="8">
    <source>
        <dbReference type="ARBA" id="ARBA00023064"/>
    </source>
</evidence>
<evidence type="ECO:0000256" key="10">
    <source>
        <dbReference type="RuleBase" id="RU363066"/>
    </source>
</evidence>
<comment type="similarity">
    <text evidence="2 10">Belongs to the gluconokinase GntK/GntV family.</text>
</comment>
<evidence type="ECO:0000256" key="1">
    <source>
        <dbReference type="ARBA" id="ARBA00004761"/>
    </source>
</evidence>
<dbReference type="GO" id="GO:0005737">
    <property type="term" value="C:cytoplasm"/>
    <property type="evidence" value="ECO:0007669"/>
    <property type="project" value="TreeGrafter"/>
</dbReference>
<keyword evidence="12" id="KW-1185">Reference proteome</keyword>
<gene>
    <name evidence="11" type="ORF">Rai3103_07260</name>
</gene>
<evidence type="ECO:0000313" key="11">
    <source>
        <dbReference type="EMBL" id="QGF25129.1"/>
    </source>
</evidence>
<reference evidence="11 12" key="1">
    <citation type="submission" date="2019-10" db="EMBL/GenBank/DDBJ databases">
        <title>Genomic analysis of Raineyella sp. CBA3103.</title>
        <authorList>
            <person name="Roh S.W."/>
        </authorList>
    </citation>
    <scope>NUCLEOTIDE SEQUENCE [LARGE SCALE GENOMIC DNA]</scope>
    <source>
        <strain evidence="11 12">CBA3103</strain>
    </source>
</reference>
<evidence type="ECO:0000256" key="9">
    <source>
        <dbReference type="ARBA" id="ARBA00048090"/>
    </source>
</evidence>
<evidence type="ECO:0000256" key="3">
    <source>
        <dbReference type="ARBA" id="ARBA00012054"/>
    </source>
</evidence>
<dbReference type="GO" id="GO:0005524">
    <property type="term" value="F:ATP binding"/>
    <property type="evidence" value="ECO:0007669"/>
    <property type="project" value="UniProtKB-KW"/>
</dbReference>
<evidence type="ECO:0000256" key="7">
    <source>
        <dbReference type="ARBA" id="ARBA00022840"/>
    </source>
</evidence>
<proteinExistence type="inferred from homology"/>
<dbReference type="AlphaFoldDB" id="A0A5Q2FE96"/>
<comment type="pathway">
    <text evidence="1">Carbohydrate acid metabolism.</text>
</comment>
<dbReference type="FunFam" id="3.40.50.300:FF:000522">
    <property type="entry name" value="Gluconokinase"/>
    <property type="match status" value="1"/>
</dbReference>
<keyword evidence="8" id="KW-0311">Gluconate utilization</keyword>
<keyword evidence="6 10" id="KW-0418">Kinase</keyword>
<dbReference type="NCBIfam" id="TIGR01313">
    <property type="entry name" value="therm_gnt_kin"/>
    <property type="match status" value="1"/>
</dbReference>
<protein>
    <recommendedName>
        <fullName evidence="3 10">Gluconokinase</fullName>
        <ecNumber evidence="3 10">2.7.1.12</ecNumber>
    </recommendedName>
</protein>
<sequence length="169" mass="18388">MGVAGSGKSTVAHGLAARLGWPMAEGDEFHSVENIAKMASGHPLTDDDRWPWLDRIVEWTAQQDRAGHCTLVTCSALRRAYRDRLRTAPGRTVFVHLVGSADVVADRLAHRTDHFMPSSLLPSQLATLEPLGSDEDGFSIDIEQDVDEVLDSIVDALSTNPQLLKGCAE</sequence>
<dbReference type="InterPro" id="IPR027417">
    <property type="entry name" value="P-loop_NTPase"/>
</dbReference>
<dbReference type="CDD" id="cd02021">
    <property type="entry name" value="GntK"/>
    <property type="match status" value="1"/>
</dbReference>
<dbReference type="SUPFAM" id="SSF52540">
    <property type="entry name" value="P-loop containing nucleoside triphosphate hydrolases"/>
    <property type="match status" value="1"/>
</dbReference>
<dbReference type="Gene3D" id="3.40.50.300">
    <property type="entry name" value="P-loop containing nucleotide triphosphate hydrolases"/>
    <property type="match status" value="1"/>
</dbReference>
<dbReference type="GO" id="GO:0046316">
    <property type="term" value="F:gluconokinase activity"/>
    <property type="evidence" value="ECO:0007669"/>
    <property type="project" value="UniProtKB-EC"/>
</dbReference>
<dbReference type="PANTHER" id="PTHR43442">
    <property type="entry name" value="GLUCONOKINASE-RELATED"/>
    <property type="match status" value="1"/>
</dbReference>
<accession>A0A5Q2FE96</accession>
<name>A0A5Q2FE96_9ACTN</name>
<dbReference type="PANTHER" id="PTHR43442:SF3">
    <property type="entry name" value="GLUCONOKINASE-RELATED"/>
    <property type="match status" value="1"/>
</dbReference>
<dbReference type="EC" id="2.7.1.12" evidence="3 10"/>